<dbReference type="SUPFAM" id="SSF46626">
    <property type="entry name" value="Cytochrome c"/>
    <property type="match status" value="1"/>
</dbReference>
<protein>
    <submittedName>
        <fullName evidence="8">Cytochrome C oxidase, cbb3-type, subunit III</fullName>
    </submittedName>
</protein>
<evidence type="ECO:0000256" key="3">
    <source>
        <dbReference type="ARBA" id="ARBA00023004"/>
    </source>
</evidence>
<dbReference type="InterPro" id="IPR009056">
    <property type="entry name" value="Cyt_c-like_dom"/>
</dbReference>
<feature type="region of interest" description="Disordered" evidence="5">
    <location>
        <begin position="56"/>
        <end position="79"/>
    </location>
</feature>
<evidence type="ECO:0000259" key="7">
    <source>
        <dbReference type="PROSITE" id="PS51007"/>
    </source>
</evidence>
<keyword evidence="9" id="KW-1185">Reference proteome</keyword>
<evidence type="ECO:0000256" key="4">
    <source>
        <dbReference type="PROSITE-ProRule" id="PRU00433"/>
    </source>
</evidence>
<evidence type="ECO:0000256" key="5">
    <source>
        <dbReference type="SAM" id="MobiDB-lite"/>
    </source>
</evidence>
<evidence type="ECO:0000256" key="1">
    <source>
        <dbReference type="ARBA" id="ARBA00022617"/>
    </source>
</evidence>
<sequence>MRSAQRFMVVLIVTSFTGPALAGGEPTKDVTEPLEAGKRIYRQYCASCHGIEGDGQPNWERQNALGELPAPPHNPEGHTWKHSDAMLYRIIAEGWHDPWNKTERLTMPAFGDVLSPQQIQLVVNYLKTLWTPEQRRHQQEESQDAPFP</sequence>
<evidence type="ECO:0000313" key="9">
    <source>
        <dbReference type="Proteomes" id="UP000199040"/>
    </source>
</evidence>
<keyword evidence="1 4" id="KW-0349">Heme</keyword>
<evidence type="ECO:0000256" key="2">
    <source>
        <dbReference type="ARBA" id="ARBA00022723"/>
    </source>
</evidence>
<keyword evidence="3 4" id="KW-0408">Iron</keyword>
<dbReference type="PANTHER" id="PTHR35008:SF4">
    <property type="entry name" value="BLL4482 PROTEIN"/>
    <property type="match status" value="1"/>
</dbReference>
<proteinExistence type="predicted"/>
<gene>
    <name evidence="8" type="ORF">SAMN04487959_12019</name>
</gene>
<organism evidence="8 9">
    <name type="scientific">Modicisalibacter xianhensis</name>
    <dbReference type="NCBI Taxonomy" id="442341"/>
    <lineage>
        <taxon>Bacteria</taxon>
        <taxon>Pseudomonadati</taxon>
        <taxon>Pseudomonadota</taxon>
        <taxon>Gammaproteobacteria</taxon>
        <taxon>Oceanospirillales</taxon>
        <taxon>Halomonadaceae</taxon>
        <taxon>Modicisalibacter</taxon>
    </lineage>
</organism>
<accession>A0A1I3FQA7</accession>
<dbReference type="InterPro" id="IPR051459">
    <property type="entry name" value="Cytochrome_c-type_DH"/>
</dbReference>
<dbReference type="EMBL" id="FOPY01000020">
    <property type="protein sequence ID" value="SFI13101.1"/>
    <property type="molecule type" value="Genomic_DNA"/>
</dbReference>
<dbReference type="PROSITE" id="PS51007">
    <property type="entry name" value="CYTC"/>
    <property type="match status" value="1"/>
</dbReference>
<dbReference type="Pfam" id="PF00034">
    <property type="entry name" value="Cytochrom_C"/>
    <property type="match status" value="1"/>
</dbReference>
<dbReference type="STRING" id="442341.SAMN04487959_12019"/>
<dbReference type="AlphaFoldDB" id="A0A1I3FQA7"/>
<dbReference type="GO" id="GO:0009055">
    <property type="term" value="F:electron transfer activity"/>
    <property type="evidence" value="ECO:0007669"/>
    <property type="project" value="InterPro"/>
</dbReference>
<feature type="domain" description="Cytochrome c" evidence="7">
    <location>
        <begin position="32"/>
        <end position="130"/>
    </location>
</feature>
<name>A0A1I3FQA7_9GAMM</name>
<evidence type="ECO:0000313" key="8">
    <source>
        <dbReference type="EMBL" id="SFI13101.1"/>
    </source>
</evidence>
<evidence type="ECO:0000256" key="6">
    <source>
        <dbReference type="SAM" id="SignalP"/>
    </source>
</evidence>
<dbReference type="InterPro" id="IPR036909">
    <property type="entry name" value="Cyt_c-like_dom_sf"/>
</dbReference>
<feature type="chain" id="PRO_5011566721" evidence="6">
    <location>
        <begin position="23"/>
        <end position="148"/>
    </location>
</feature>
<dbReference type="GO" id="GO:0046872">
    <property type="term" value="F:metal ion binding"/>
    <property type="evidence" value="ECO:0007669"/>
    <property type="project" value="UniProtKB-KW"/>
</dbReference>
<dbReference type="PANTHER" id="PTHR35008">
    <property type="entry name" value="BLL4482 PROTEIN-RELATED"/>
    <property type="match status" value="1"/>
</dbReference>
<dbReference type="Gene3D" id="1.10.760.10">
    <property type="entry name" value="Cytochrome c-like domain"/>
    <property type="match status" value="1"/>
</dbReference>
<feature type="signal peptide" evidence="6">
    <location>
        <begin position="1"/>
        <end position="22"/>
    </location>
</feature>
<reference evidence="8 9" key="1">
    <citation type="submission" date="2016-10" db="EMBL/GenBank/DDBJ databases">
        <authorList>
            <person name="de Groot N.N."/>
        </authorList>
    </citation>
    <scope>NUCLEOTIDE SEQUENCE [LARGE SCALE GENOMIC DNA]</scope>
    <source>
        <strain evidence="8 9">CGMCC 1.6848</strain>
    </source>
</reference>
<keyword evidence="6" id="KW-0732">Signal</keyword>
<dbReference type="RefSeq" id="WP_092849872.1">
    <property type="nucleotide sequence ID" value="NZ_FOPY01000020.1"/>
</dbReference>
<dbReference type="GO" id="GO:0020037">
    <property type="term" value="F:heme binding"/>
    <property type="evidence" value="ECO:0007669"/>
    <property type="project" value="InterPro"/>
</dbReference>
<keyword evidence="2 4" id="KW-0479">Metal-binding</keyword>
<dbReference type="Proteomes" id="UP000199040">
    <property type="component" value="Unassembled WGS sequence"/>
</dbReference>